<dbReference type="Pfam" id="PF00041">
    <property type="entry name" value="fn3"/>
    <property type="match status" value="1"/>
</dbReference>
<dbReference type="InterPro" id="IPR050991">
    <property type="entry name" value="ECM_Regulatory_Proteins"/>
</dbReference>
<evidence type="ECO:0000313" key="4">
    <source>
        <dbReference type="EMBL" id="KAL0183947.1"/>
    </source>
</evidence>
<gene>
    <name evidence="4" type="ORF">M9458_019643</name>
</gene>
<evidence type="ECO:0000259" key="3">
    <source>
        <dbReference type="PROSITE" id="PS50853"/>
    </source>
</evidence>
<dbReference type="PANTHER" id="PTHR46708">
    <property type="entry name" value="TENASCIN"/>
    <property type="match status" value="1"/>
</dbReference>
<dbReference type="PANTHER" id="PTHR46708:SF2">
    <property type="entry name" value="FIBRONECTIN TYPE-III DOMAIN-CONTAINING PROTEIN"/>
    <property type="match status" value="1"/>
</dbReference>
<comment type="caution">
    <text evidence="4">The sequence shown here is derived from an EMBL/GenBank/DDBJ whole genome shotgun (WGS) entry which is preliminary data.</text>
</comment>
<keyword evidence="1" id="KW-0677">Repeat</keyword>
<evidence type="ECO:0000313" key="5">
    <source>
        <dbReference type="Proteomes" id="UP001529510"/>
    </source>
</evidence>
<feature type="signal peptide" evidence="2">
    <location>
        <begin position="1"/>
        <end position="18"/>
    </location>
</feature>
<reference evidence="4 5" key="1">
    <citation type="submission" date="2024-05" db="EMBL/GenBank/DDBJ databases">
        <title>Genome sequencing and assembly of Indian major carp, Cirrhinus mrigala (Hamilton, 1822).</title>
        <authorList>
            <person name="Mohindra V."/>
            <person name="Chowdhury L.M."/>
            <person name="Lal K."/>
            <person name="Jena J.K."/>
        </authorList>
    </citation>
    <scope>NUCLEOTIDE SEQUENCE [LARGE SCALE GENOMIC DNA]</scope>
    <source>
        <strain evidence="4">CM1030</strain>
        <tissue evidence="4">Blood</tissue>
    </source>
</reference>
<dbReference type="PROSITE" id="PS50853">
    <property type="entry name" value="FN3"/>
    <property type="match status" value="1"/>
</dbReference>
<dbReference type="Gene3D" id="2.60.40.10">
    <property type="entry name" value="Immunoglobulins"/>
    <property type="match status" value="1"/>
</dbReference>
<keyword evidence="2" id="KW-0732">Signal</keyword>
<name>A0ABD0QCR7_CIRMR</name>
<keyword evidence="5" id="KW-1185">Reference proteome</keyword>
<evidence type="ECO:0000256" key="1">
    <source>
        <dbReference type="ARBA" id="ARBA00022737"/>
    </source>
</evidence>
<dbReference type="SUPFAM" id="SSF49265">
    <property type="entry name" value="Fibronectin type III"/>
    <property type="match status" value="1"/>
</dbReference>
<accession>A0ABD0QCR7</accession>
<dbReference type="InterPro" id="IPR036116">
    <property type="entry name" value="FN3_sf"/>
</dbReference>
<dbReference type="InterPro" id="IPR003961">
    <property type="entry name" value="FN3_dom"/>
</dbReference>
<feature type="domain" description="Fibronectin type-III" evidence="3">
    <location>
        <begin position="30"/>
        <end position="117"/>
    </location>
</feature>
<dbReference type="Proteomes" id="UP001529510">
    <property type="component" value="Unassembled WGS sequence"/>
</dbReference>
<organism evidence="4 5">
    <name type="scientific">Cirrhinus mrigala</name>
    <name type="common">Mrigala</name>
    <dbReference type="NCBI Taxonomy" id="683832"/>
    <lineage>
        <taxon>Eukaryota</taxon>
        <taxon>Metazoa</taxon>
        <taxon>Chordata</taxon>
        <taxon>Craniata</taxon>
        <taxon>Vertebrata</taxon>
        <taxon>Euteleostomi</taxon>
        <taxon>Actinopterygii</taxon>
        <taxon>Neopterygii</taxon>
        <taxon>Teleostei</taxon>
        <taxon>Ostariophysi</taxon>
        <taxon>Cypriniformes</taxon>
        <taxon>Cyprinidae</taxon>
        <taxon>Labeoninae</taxon>
        <taxon>Labeonini</taxon>
        <taxon>Cirrhinus</taxon>
    </lineage>
</organism>
<proteinExistence type="predicted"/>
<dbReference type="EMBL" id="JAMKFB020000009">
    <property type="protein sequence ID" value="KAL0183947.1"/>
    <property type="molecule type" value="Genomic_DNA"/>
</dbReference>
<sequence length="117" mass="12542">MTYLRLSLSLCCVYVCLGASGTFSPPDVPKITDLSFINVTDSTIGLSWSPLNSTAVTGYRITVLAAGDSVPIFVEFVEPTTGFYTVHGLEPGIDYDITVTTVTENGESEPIIITQQT</sequence>
<feature type="chain" id="PRO_5044831789" description="Fibronectin type-III domain-containing protein" evidence="2">
    <location>
        <begin position="19"/>
        <end position="117"/>
    </location>
</feature>
<dbReference type="CDD" id="cd00063">
    <property type="entry name" value="FN3"/>
    <property type="match status" value="1"/>
</dbReference>
<protein>
    <recommendedName>
        <fullName evidence="3">Fibronectin type-III domain-containing protein</fullName>
    </recommendedName>
</protein>
<evidence type="ECO:0000256" key="2">
    <source>
        <dbReference type="SAM" id="SignalP"/>
    </source>
</evidence>
<dbReference type="InterPro" id="IPR013783">
    <property type="entry name" value="Ig-like_fold"/>
</dbReference>
<dbReference type="SMART" id="SM00060">
    <property type="entry name" value="FN3"/>
    <property type="match status" value="1"/>
</dbReference>
<dbReference type="AlphaFoldDB" id="A0ABD0QCR7"/>
<feature type="non-terminal residue" evidence="4">
    <location>
        <position position="117"/>
    </location>
</feature>